<dbReference type="AlphaFoldDB" id="A0A8J5R9U4"/>
<protein>
    <recommendedName>
        <fullName evidence="1">Lipocalin/cytosolic fatty-acid binding domain-containing protein</fullName>
    </recommendedName>
</protein>
<sequence length="167" mass="18789">MCPTIPREDIDVIRLVGDWEEWERSTNTKDDTGSCGKLSLFAPAANGDVQLTFSTISTLIGGNSSLPGIARFDQNKVTVDLHLPVLGIYKNMIFYIIETDYDNYYIVWSCQQFEKGYIPIVYVKVRSLDSVDGLEEIVKNALKKRNLPMVELTRENRAGCADCPSDD</sequence>
<dbReference type="Pfam" id="PF00061">
    <property type="entry name" value="Lipocalin"/>
    <property type="match status" value="1"/>
</dbReference>
<organism evidence="2 3">
    <name type="scientific">Cotesia typhae</name>
    <dbReference type="NCBI Taxonomy" id="2053667"/>
    <lineage>
        <taxon>Eukaryota</taxon>
        <taxon>Metazoa</taxon>
        <taxon>Ecdysozoa</taxon>
        <taxon>Arthropoda</taxon>
        <taxon>Hexapoda</taxon>
        <taxon>Insecta</taxon>
        <taxon>Pterygota</taxon>
        <taxon>Neoptera</taxon>
        <taxon>Endopterygota</taxon>
        <taxon>Hymenoptera</taxon>
        <taxon>Apocrita</taxon>
        <taxon>Ichneumonoidea</taxon>
        <taxon>Braconidae</taxon>
        <taxon>Microgastrinae</taxon>
        <taxon>Cotesia</taxon>
    </lineage>
</organism>
<name>A0A8J5R9U4_9HYME</name>
<dbReference type="OrthoDB" id="565904at2759"/>
<reference evidence="2" key="1">
    <citation type="submission" date="2020-03" db="EMBL/GenBank/DDBJ databases">
        <authorList>
            <person name="Chebbi M.A."/>
            <person name="Drezen J.M."/>
        </authorList>
    </citation>
    <scope>NUCLEOTIDE SEQUENCE</scope>
    <source>
        <tissue evidence="2">Whole body</tissue>
    </source>
</reference>
<evidence type="ECO:0000313" key="3">
    <source>
        <dbReference type="Proteomes" id="UP000729913"/>
    </source>
</evidence>
<reference evidence="2" key="2">
    <citation type="submission" date="2021-04" db="EMBL/GenBank/DDBJ databases">
        <title>Genome-wide patterns of bracovirus chromosomal integration into multiple host tissues during parasitism.</title>
        <authorList>
            <person name="Chebbi M.A.C."/>
        </authorList>
    </citation>
    <scope>NUCLEOTIDE SEQUENCE</scope>
    <source>
        <tissue evidence="2">Whole body</tissue>
    </source>
</reference>
<feature type="domain" description="Lipocalin/cytosolic fatty-acid binding" evidence="1">
    <location>
        <begin position="89"/>
        <end position="155"/>
    </location>
</feature>
<accession>A0A8J5R9U4</accession>
<comment type="caution">
    <text evidence="2">The sequence shown here is derived from an EMBL/GenBank/DDBJ whole genome shotgun (WGS) entry which is preliminary data.</text>
</comment>
<gene>
    <name evidence="2" type="ORF">G9C98_005957</name>
</gene>
<evidence type="ECO:0000313" key="2">
    <source>
        <dbReference type="EMBL" id="KAG8037746.1"/>
    </source>
</evidence>
<dbReference type="EMBL" id="JAAOIC020000047">
    <property type="protein sequence ID" value="KAG8037746.1"/>
    <property type="molecule type" value="Genomic_DNA"/>
</dbReference>
<dbReference type="InterPro" id="IPR000566">
    <property type="entry name" value="Lipocln_cytosolic_FA-bd_dom"/>
</dbReference>
<dbReference type="Proteomes" id="UP000729913">
    <property type="component" value="Unassembled WGS sequence"/>
</dbReference>
<keyword evidence="3" id="KW-1185">Reference proteome</keyword>
<proteinExistence type="predicted"/>
<evidence type="ECO:0000259" key="1">
    <source>
        <dbReference type="Pfam" id="PF00061"/>
    </source>
</evidence>